<proteinExistence type="predicted"/>
<evidence type="ECO:0000313" key="2">
    <source>
        <dbReference type="Proteomes" id="UP000053989"/>
    </source>
</evidence>
<keyword evidence="2" id="KW-1185">Reference proteome</keyword>
<dbReference type="InParanoid" id="A0A0C3DHD5"/>
<reference evidence="1 2" key="1">
    <citation type="submission" date="2014-04" db="EMBL/GenBank/DDBJ databases">
        <authorList>
            <consortium name="DOE Joint Genome Institute"/>
            <person name="Kuo A."/>
            <person name="Kohler A."/>
            <person name="Nagy L.G."/>
            <person name="Floudas D."/>
            <person name="Copeland A."/>
            <person name="Barry K.W."/>
            <person name="Cichocki N."/>
            <person name="Veneault-Fourrey C."/>
            <person name="LaButti K."/>
            <person name="Lindquist E.A."/>
            <person name="Lipzen A."/>
            <person name="Lundell T."/>
            <person name="Morin E."/>
            <person name="Murat C."/>
            <person name="Sun H."/>
            <person name="Tunlid A."/>
            <person name="Henrissat B."/>
            <person name="Grigoriev I.V."/>
            <person name="Hibbett D.S."/>
            <person name="Martin F."/>
            <person name="Nordberg H.P."/>
            <person name="Cantor M.N."/>
            <person name="Hua S.X."/>
        </authorList>
    </citation>
    <scope>NUCLEOTIDE SEQUENCE [LARGE SCALE GENOMIC DNA]</scope>
    <source>
        <strain evidence="1 2">Foug A</strain>
    </source>
</reference>
<dbReference type="AlphaFoldDB" id="A0A0C3DHD5"/>
<dbReference type="HOGENOM" id="CLU_2795415_0_0_1"/>
<name>A0A0C3DHD5_9AGAM</name>
<protein>
    <submittedName>
        <fullName evidence="1">Uncharacterized protein</fullName>
    </submittedName>
</protein>
<evidence type="ECO:0000313" key="1">
    <source>
        <dbReference type="EMBL" id="KIM55754.1"/>
    </source>
</evidence>
<accession>A0A0C3DHD5</accession>
<reference evidence="2" key="2">
    <citation type="submission" date="2015-01" db="EMBL/GenBank/DDBJ databases">
        <title>Evolutionary Origins and Diversification of the Mycorrhizal Mutualists.</title>
        <authorList>
            <consortium name="DOE Joint Genome Institute"/>
            <consortium name="Mycorrhizal Genomics Consortium"/>
            <person name="Kohler A."/>
            <person name="Kuo A."/>
            <person name="Nagy L.G."/>
            <person name="Floudas D."/>
            <person name="Copeland A."/>
            <person name="Barry K.W."/>
            <person name="Cichocki N."/>
            <person name="Veneault-Fourrey C."/>
            <person name="LaButti K."/>
            <person name="Lindquist E.A."/>
            <person name="Lipzen A."/>
            <person name="Lundell T."/>
            <person name="Morin E."/>
            <person name="Murat C."/>
            <person name="Riley R."/>
            <person name="Ohm R."/>
            <person name="Sun H."/>
            <person name="Tunlid A."/>
            <person name="Henrissat B."/>
            <person name="Grigoriev I.V."/>
            <person name="Hibbett D.S."/>
            <person name="Martin F."/>
        </authorList>
    </citation>
    <scope>NUCLEOTIDE SEQUENCE [LARGE SCALE GENOMIC DNA]</scope>
    <source>
        <strain evidence="2">Foug A</strain>
    </source>
</reference>
<sequence length="68" mass="7521">MHFNRVFGVSPMLLSKDFCRSVKATCTELLWDAVVGYSINISLPLGCVHLHHAVPGSTCVAPCFLHRH</sequence>
<dbReference type="Proteomes" id="UP000053989">
    <property type="component" value="Unassembled WGS sequence"/>
</dbReference>
<gene>
    <name evidence="1" type="ORF">SCLCIDRAFT_287217</name>
</gene>
<organism evidence="1 2">
    <name type="scientific">Scleroderma citrinum Foug A</name>
    <dbReference type="NCBI Taxonomy" id="1036808"/>
    <lineage>
        <taxon>Eukaryota</taxon>
        <taxon>Fungi</taxon>
        <taxon>Dikarya</taxon>
        <taxon>Basidiomycota</taxon>
        <taxon>Agaricomycotina</taxon>
        <taxon>Agaricomycetes</taxon>
        <taxon>Agaricomycetidae</taxon>
        <taxon>Boletales</taxon>
        <taxon>Sclerodermatineae</taxon>
        <taxon>Sclerodermataceae</taxon>
        <taxon>Scleroderma</taxon>
    </lineage>
</organism>
<dbReference type="EMBL" id="KN822128">
    <property type="protein sequence ID" value="KIM55754.1"/>
    <property type="molecule type" value="Genomic_DNA"/>
</dbReference>